<sequence length="393" mass="44781">MKWTLIKSLLIASLISPLLVLGNSAEAKDLPEPEWVYNINKGEWSLPWNIIPGVVVDSRGNQSLLGYNMVGGKRYLENIDPLSVTLRWSILENFDFVPSEDGYIFMFDKNNKVSAMNLATGKKIWTGTLPFNKDVAYHSYESDMYPGKDGSLYVASHSKDYKATLYHYDSNGRRTKKYTLPYSILGIEGDYVFAKTYSDDPNTYILNLATGKKIVTAKNGISYIPVNVLKDGTIVTQNVVKNAVTLKAYNAKGQLKWTKKLPYVSERTETYTLQNRLLFMDGKNNSLKLYASDGKLLASKSYKPLATGYNRILRMIEVSRDQQSLMFTVKKGGWYEINILDSTNLNVIKAFSETEMDFYQNTNYEILNNRTHFIVVDPRGKAIMNYDLTRIDY</sequence>
<gene>
    <name evidence="2" type="ORF">J2W91_004381</name>
</gene>
<keyword evidence="1" id="KW-0732">Signal</keyword>
<evidence type="ECO:0000313" key="2">
    <source>
        <dbReference type="EMBL" id="MDR6725879.1"/>
    </source>
</evidence>
<dbReference type="EMBL" id="JAVDTR010000013">
    <property type="protein sequence ID" value="MDR6725879.1"/>
    <property type="molecule type" value="Genomic_DNA"/>
</dbReference>
<dbReference type="InterPro" id="IPR011047">
    <property type="entry name" value="Quinoprotein_ADH-like_sf"/>
</dbReference>
<dbReference type="Proteomes" id="UP001254832">
    <property type="component" value="Unassembled WGS sequence"/>
</dbReference>
<name>A0AAP5H8M5_PAEAM</name>
<dbReference type="InterPro" id="IPR015943">
    <property type="entry name" value="WD40/YVTN_repeat-like_dom_sf"/>
</dbReference>
<evidence type="ECO:0000256" key="1">
    <source>
        <dbReference type="SAM" id="SignalP"/>
    </source>
</evidence>
<evidence type="ECO:0000313" key="3">
    <source>
        <dbReference type="Proteomes" id="UP001254832"/>
    </source>
</evidence>
<organism evidence="2 3">
    <name type="scientific">Paenibacillus amylolyticus</name>
    <dbReference type="NCBI Taxonomy" id="1451"/>
    <lineage>
        <taxon>Bacteria</taxon>
        <taxon>Bacillati</taxon>
        <taxon>Bacillota</taxon>
        <taxon>Bacilli</taxon>
        <taxon>Bacillales</taxon>
        <taxon>Paenibacillaceae</taxon>
        <taxon>Paenibacillus</taxon>
    </lineage>
</organism>
<dbReference type="SUPFAM" id="SSF50998">
    <property type="entry name" value="Quinoprotein alcohol dehydrogenase-like"/>
    <property type="match status" value="1"/>
</dbReference>
<feature type="signal peptide" evidence="1">
    <location>
        <begin position="1"/>
        <end position="27"/>
    </location>
</feature>
<dbReference type="RefSeq" id="WP_310143479.1">
    <property type="nucleotide sequence ID" value="NZ_JAVDTR010000013.1"/>
</dbReference>
<reference evidence="2" key="1">
    <citation type="submission" date="2023-07" db="EMBL/GenBank/DDBJ databases">
        <title>Sorghum-associated microbial communities from plants grown in Nebraska, USA.</title>
        <authorList>
            <person name="Schachtman D."/>
        </authorList>
    </citation>
    <scope>NUCLEOTIDE SEQUENCE</scope>
    <source>
        <strain evidence="2">BE80</strain>
    </source>
</reference>
<proteinExistence type="predicted"/>
<accession>A0AAP5H8M5</accession>
<evidence type="ECO:0008006" key="4">
    <source>
        <dbReference type="Google" id="ProtNLM"/>
    </source>
</evidence>
<feature type="chain" id="PRO_5042819610" description="PQQ-binding-like beta-propeller repeat protein" evidence="1">
    <location>
        <begin position="28"/>
        <end position="393"/>
    </location>
</feature>
<comment type="caution">
    <text evidence="2">The sequence shown here is derived from an EMBL/GenBank/DDBJ whole genome shotgun (WGS) entry which is preliminary data.</text>
</comment>
<protein>
    <recommendedName>
        <fullName evidence="4">PQQ-binding-like beta-propeller repeat protein</fullName>
    </recommendedName>
</protein>
<dbReference type="Gene3D" id="2.130.10.10">
    <property type="entry name" value="YVTN repeat-like/Quinoprotein amine dehydrogenase"/>
    <property type="match status" value="1"/>
</dbReference>
<dbReference type="AlphaFoldDB" id="A0AAP5H8M5"/>